<evidence type="ECO:0000256" key="1">
    <source>
        <dbReference type="ARBA" id="ARBA00022729"/>
    </source>
</evidence>
<proteinExistence type="predicted"/>
<evidence type="ECO:0000313" key="3">
    <source>
        <dbReference type="EMBL" id="QWV00101.1"/>
    </source>
</evidence>
<name>A0AAJ4NQQ6_9GAMM</name>
<keyword evidence="1" id="KW-0732">Signal</keyword>
<dbReference type="AlphaFoldDB" id="A0AAJ4NQQ6"/>
<dbReference type="SUPFAM" id="SSF56925">
    <property type="entry name" value="OMPA-like"/>
    <property type="match status" value="1"/>
</dbReference>
<dbReference type="RefSeq" id="WP_146421276.1">
    <property type="nucleotide sequence ID" value="NZ_CP076680.1"/>
</dbReference>
<dbReference type="InterPro" id="IPR027385">
    <property type="entry name" value="Beta-barrel_OMP"/>
</dbReference>
<reference evidence="3 4" key="1">
    <citation type="submission" date="2021-06" db="EMBL/GenBank/DDBJ databases">
        <title>Ulceroglandular infection and bacteremia caused by Francisella salimarina in an immunocompromised patient, France.</title>
        <authorList>
            <person name="Hennebique A."/>
            <person name="Caspar Y."/>
            <person name="Maurin M."/>
            <person name="Boisset S."/>
            <person name="Pelloux I."/>
            <person name="Gallego-Hernanz M.P."/>
            <person name="Burucoa C."/>
            <person name="Cazenave-Roblot F."/>
            <person name="Plouzeau C."/>
            <person name="Rammaert B."/>
        </authorList>
    </citation>
    <scope>NUCLEOTIDE SEQUENCE [LARGE SCALE GENOMIC DNA]</scope>
    <source>
        <strain evidence="3 4">CHUGA-F75</strain>
    </source>
</reference>
<dbReference type="EMBL" id="CP076680">
    <property type="protein sequence ID" value="QWV00101.1"/>
    <property type="molecule type" value="Genomic_DNA"/>
</dbReference>
<dbReference type="Gene3D" id="2.40.160.20">
    <property type="match status" value="1"/>
</dbReference>
<organism evidence="3 4">
    <name type="scientific">Francisella salimarina</name>
    <dbReference type="NCBI Taxonomy" id="2599927"/>
    <lineage>
        <taxon>Bacteria</taxon>
        <taxon>Pseudomonadati</taxon>
        <taxon>Pseudomonadota</taxon>
        <taxon>Gammaproteobacteria</taxon>
        <taxon>Thiotrichales</taxon>
        <taxon>Francisellaceae</taxon>
        <taxon>Francisella</taxon>
    </lineage>
</organism>
<dbReference type="KEGG" id="fsr:KQR59_04260"/>
<protein>
    <recommendedName>
        <fullName evidence="2">Outer membrane protein beta-barrel domain-containing protein</fullName>
    </recommendedName>
</protein>
<dbReference type="InterPro" id="IPR011250">
    <property type="entry name" value="OMP/PagP_B-barrel"/>
</dbReference>
<keyword evidence="4" id="KW-1185">Reference proteome</keyword>
<evidence type="ECO:0000259" key="2">
    <source>
        <dbReference type="Pfam" id="PF13505"/>
    </source>
</evidence>
<feature type="domain" description="Outer membrane protein beta-barrel" evidence="2">
    <location>
        <begin position="72"/>
        <end position="222"/>
    </location>
</feature>
<dbReference type="Proteomes" id="UP000683421">
    <property type="component" value="Chromosome"/>
</dbReference>
<gene>
    <name evidence="3" type="ORF">KQR59_04260</name>
</gene>
<sequence length="223" mass="24719">MTILGKLLESKLTTIYYKIQIFFYTIIALITSHFSFASEPLHDEDILDKKSYYNVYNFDDINSKDFEPAPFVGVSGGWGQATAGSPSGIVFTTVGYRFTESFGAEFGYAAAISKQYSTTLVNNNYMGILKYYYKINNYLNLSAGVGAGLSHNNILNIDNANNAPESYLNSDNSQTGFVIFPISLGTPVKFIDNLSVGVNYIYVRNFNNTSVNIVTTGLIYSFL</sequence>
<accession>A0AAJ4NQQ6</accession>
<dbReference type="Pfam" id="PF13505">
    <property type="entry name" value="OMP_b-brl"/>
    <property type="match status" value="1"/>
</dbReference>
<evidence type="ECO:0000313" key="4">
    <source>
        <dbReference type="Proteomes" id="UP000683421"/>
    </source>
</evidence>